<dbReference type="SUPFAM" id="SSF54680">
    <property type="entry name" value="Pyrimidine nucleoside phosphorylase C-terminal domain"/>
    <property type="match status" value="1"/>
</dbReference>
<dbReference type="GO" id="GO:0006206">
    <property type="term" value="P:pyrimidine nucleobase metabolic process"/>
    <property type="evidence" value="ECO:0007669"/>
    <property type="project" value="InterPro"/>
</dbReference>
<comment type="caution">
    <text evidence="12">The sequence shown here is derived from an EMBL/GenBank/DDBJ whole genome shotgun (WGS) entry which is preliminary data.</text>
</comment>
<dbReference type="PANTHER" id="PTHR10515:SF0">
    <property type="entry name" value="THYMIDINE PHOSPHORYLASE"/>
    <property type="match status" value="1"/>
</dbReference>
<dbReference type="PANTHER" id="PTHR10515">
    <property type="entry name" value="THYMIDINE PHOSPHORYLASE"/>
    <property type="match status" value="1"/>
</dbReference>
<comment type="subunit">
    <text evidence="4">Homodimer.</text>
</comment>
<evidence type="ECO:0000256" key="2">
    <source>
        <dbReference type="ARBA" id="ARBA00003877"/>
    </source>
</evidence>
<evidence type="ECO:0000256" key="9">
    <source>
        <dbReference type="ARBA" id="ARBA00048453"/>
    </source>
</evidence>
<evidence type="ECO:0000259" key="11">
    <source>
        <dbReference type="SMART" id="SM00941"/>
    </source>
</evidence>
<name>A0A0L6JHS6_9FIRM</name>
<dbReference type="PIRSF" id="PIRSF000478">
    <property type="entry name" value="TP_PyNP"/>
    <property type="match status" value="1"/>
</dbReference>
<dbReference type="Pfam" id="PF07831">
    <property type="entry name" value="PYNP_C"/>
    <property type="match status" value="1"/>
</dbReference>
<dbReference type="Pfam" id="PF00591">
    <property type="entry name" value="Glycos_transf_3"/>
    <property type="match status" value="1"/>
</dbReference>
<comment type="similarity">
    <text evidence="3">Belongs to the thymidine/pyrimidine-nucleoside phosphorylase family.</text>
</comment>
<gene>
    <name evidence="12" type="ORF">Bccel_0299</name>
</gene>
<dbReference type="SUPFAM" id="SSF52418">
    <property type="entry name" value="Nucleoside phosphorylase/phosphoribosyltransferase catalytic domain"/>
    <property type="match status" value="1"/>
</dbReference>
<dbReference type="GO" id="GO:0004645">
    <property type="term" value="F:1,4-alpha-oligoglucan phosphorylase activity"/>
    <property type="evidence" value="ECO:0007669"/>
    <property type="project" value="InterPro"/>
</dbReference>
<accession>A0A0L6JHS6</accession>
<dbReference type="InterPro" id="IPR000053">
    <property type="entry name" value="Thymidine/pyrmidine_PPase"/>
</dbReference>
<comment type="catalytic activity">
    <reaction evidence="9">
        <text>uridine + phosphate = alpha-D-ribose 1-phosphate + uracil</text>
        <dbReference type="Rhea" id="RHEA:24388"/>
        <dbReference type="ChEBI" id="CHEBI:16704"/>
        <dbReference type="ChEBI" id="CHEBI:17568"/>
        <dbReference type="ChEBI" id="CHEBI:43474"/>
        <dbReference type="ChEBI" id="CHEBI:57720"/>
        <dbReference type="EC" id="2.4.2.2"/>
    </reaction>
</comment>
<evidence type="ECO:0000256" key="5">
    <source>
        <dbReference type="ARBA" id="ARBA00011889"/>
    </source>
</evidence>
<dbReference type="eggNOG" id="COG0213">
    <property type="taxonomic scope" value="Bacteria"/>
</dbReference>
<evidence type="ECO:0000256" key="6">
    <source>
        <dbReference type="ARBA" id="ARBA00014680"/>
    </source>
</evidence>
<comment type="function">
    <text evidence="2">Catalyzes phosphorolysis of the pyrimidine nucleosides uridine, thymidine and 2'-deoxyuridine with the formation of the corresponding pyrimidine base and ribose-1-phosphate.</text>
</comment>
<dbReference type="InterPro" id="IPR036320">
    <property type="entry name" value="Glycosyl_Trfase_fam3_N_dom_sf"/>
</dbReference>
<protein>
    <recommendedName>
        <fullName evidence="6">Pyrimidine-nucleoside phosphorylase</fullName>
        <ecNumber evidence="5">2.4.2.2</ecNumber>
    </recommendedName>
</protein>
<dbReference type="NCBIfam" id="NF004747">
    <property type="entry name" value="PRK06078.1"/>
    <property type="match status" value="1"/>
</dbReference>
<evidence type="ECO:0000256" key="4">
    <source>
        <dbReference type="ARBA" id="ARBA00011738"/>
    </source>
</evidence>
<evidence type="ECO:0000256" key="1">
    <source>
        <dbReference type="ARBA" id="ARBA00001066"/>
    </source>
</evidence>
<comment type="catalytic activity">
    <reaction evidence="10">
        <text>thymidine + phosphate = 2-deoxy-alpha-D-ribose 1-phosphate + thymine</text>
        <dbReference type="Rhea" id="RHEA:16037"/>
        <dbReference type="ChEBI" id="CHEBI:17748"/>
        <dbReference type="ChEBI" id="CHEBI:17821"/>
        <dbReference type="ChEBI" id="CHEBI:43474"/>
        <dbReference type="ChEBI" id="CHEBI:57259"/>
        <dbReference type="EC" id="2.4.2.2"/>
    </reaction>
</comment>
<evidence type="ECO:0000313" key="12">
    <source>
        <dbReference type="EMBL" id="KNY25042.1"/>
    </source>
</evidence>
<dbReference type="InterPro" id="IPR013102">
    <property type="entry name" value="PYNP_C"/>
</dbReference>
<dbReference type="NCBIfam" id="TIGR02644">
    <property type="entry name" value="Y_phosphoryl"/>
    <property type="match status" value="1"/>
</dbReference>
<dbReference type="InterPro" id="IPR036566">
    <property type="entry name" value="PYNP-like_C_sf"/>
</dbReference>
<dbReference type="InterPro" id="IPR017459">
    <property type="entry name" value="Glycosyl_Trfase_fam3_N_dom"/>
</dbReference>
<evidence type="ECO:0000256" key="8">
    <source>
        <dbReference type="ARBA" id="ARBA00022679"/>
    </source>
</evidence>
<keyword evidence="8 12" id="KW-0808">Transferase</keyword>
<dbReference type="InterPro" id="IPR035902">
    <property type="entry name" value="Nuc_phospho_transferase"/>
</dbReference>
<dbReference type="RefSeq" id="WP_036946182.1">
    <property type="nucleotide sequence ID" value="NZ_KN050763.1"/>
</dbReference>
<dbReference type="Gene3D" id="3.40.1030.10">
    <property type="entry name" value="Nucleoside phosphorylase/phosphoribosyltransferase catalytic domain"/>
    <property type="match status" value="1"/>
</dbReference>
<dbReference type="GO" id="GO:0005829">
    <property type="term" value="C:cytosol"/>
    <property type="evidence" value="ECO:0007669"/>
    <property type="project" value="TreeGrafter"/>
</dbReference>
<feature type="domain" description="Pyrimidine nucleoside phosphorylase C-terminal" evidence="11">
    <location>
        <begin position="344"/>
        <end position="418"/>
    </location>
</feature>
<organism evidence="12 13">
    <name type="scientific">Pseudobacteroides cellulosolvens ATCC 35603 = DSM 2933</name>
    <dbReference type="NCBI Taxonomy" id="398512"/>
    <lineage>
        <taxon>Bacteria</taxon>
        <taxon>Bacillati</taxon>
        <taxon>Bacillota</taxon>
        <taxon>Clostridia</taxon>
        <taxon>Eubacteriales</taxon>
        <taxon>Oscillospiraceae</taxon>
        <taxon>Pseudobacteroides</taxon>
    </lineage>
</organism>
<dbReference type="InterPro" id="IPR018090">
    <property type="entry name" value="Pyrmidine_PPas_bac/euk"/>
</dbReference>
<reference evidence="13" key="1">
    <citation type="submission" date="2015-07" db="EMBL/GenBank/DDBJ databases">
        <title>Near-Complete Genome Sequence of the Cellulolytic Bacterium Bacteroides (Pseudobacteroides) cellulosolvens ATCC 35603.</title>
        <authorList>
            <person name="Dassa B."/>
            <person name="Utturkar S.M."/>
            <person name="Klingeman D.M."/>
            <person name="Hurt R.A."/>
            <person name="Keller M."/>
            <person name="Xu J."/>
            <person name="Reddy Y.H.K."/>
            <person name="Borovok I."/>
            <person name="Grinberg I.R."/>
            <person name="Lamed R."/>
            <person name="Zhivin O."/>
            <person name="Bayer E.A."/>
            <person name="Brown S.D."/>
        </authorList>
    </citation>
    <scope>NUCLEOTIDE SEQUENCE [LARGE SCALE GENOMIC DNA]</scope>
    <source>
        <strain evidence="13">DSM 2933</strain>
    </source>
</reference>
<dbReference type="EMBL" id="LGTC01000001">
    <property type="protein sequence ID" value="KNY25042.1"/>
    <property type="molecule type" value="Genomic_DNA"/>
</dbReference>
<proteinExistence type="inferred from homology"/>
<dbReference type="Gene3D" id="3.90.1170.30">
    <property type="entry name" value="Pyrimidine nucleoside phosphorylase-like, C-terminal domain"/>
    <property type="match status" value="1"/>
</dbReference>
<dbReference type="OrthoDB" id="9763887at2"/>
<dbReference type="GO" id="GO:0006213">
    <property type="term" value="P:pyrimidine nucleoside metabolic process"/>
    <property type="evidence" value="ECO:0007669"/>
    <property type="project" value="InterPro"/>
</dbReference>
<dbReference type="SMART" id="SM00941">
    <property type="entry name" value="PYNP_C"/>
    <property type="match status" value="1"/>
</dbReference>
<evidence type="ECO:0000256" key="7">
    <source>
        <dbReference type="ARBA" id="ARBA00022676"/>
    </source>
</evidence>
<dbReference type="GO" id="GO:0009032">
    <property type="term" value="F:thymidine phosphorylase activity"/>
    <property type="evidence" value="ECO:0007669"/>
    <property type="project" value="TreeGrafter"/>
</dbReference>
<dbReference type="FunFam" id="3.40.1030.10:FF:000003">
    <property type="entry name" value="Pyrimidine-nucleoside phosphorylase"/>
    <property type="match status" value="1"/>
</dbReference>
<keyword evidence="7 12" id="KW-0328">Glycosyltransferase</keyword>
<comment type="catalytic activity">
    <reaction evidence="1">
        <text>2'-deoxyuridine + phosphate = 2-deoxy-alpha-D-ribose 1-phosphate + uracil</text>
        <dbReference type="Rhea" id="RHEA:22824"/>
        <dbReference type="ChEBI" id="CHEBI:16450"/>
        <dbReference type="ChEBI" id="CHEBI:17568"/>
        <dbReference type="ChEBI" id="CHEBI:43474"/>
        <dbReference type="ChEBI" id="CHEBI:57259"/>
        <dbReference type="EC" id="2.4.2.2"/>
    </reaction>
</comment>
<evidence type="ECO:0000256" key="3">
    <source>
        <dbReference type="ARBA" id="ARBA00006915"/>
    </source>
</evidence>
<dbReference type="EC" id="2.4.2.2" evidence="5"/>
<dbReference type="GO" id="GO:0004850">
    <property type="term" value="F:uridine phosphorylase activity"/>
    <property type="evidence" value="ECO:0007669"/>
    <property type="project" value="RHEA"/>
</dbReference>
<dbReference type="STRING" id="398512.Bccel_0299"/>
<dbReference type="Gene3D" id="1.20.970.10">
    <property type="entry name" value="Transferase, Pyrimidine Nucleoside Phosphorylase, Chain C"/>
    <property type="match status" value="1"/>
</dbReference>
<sequence>MRMYDIIEKKRDGHELIIDEIKFFIDGYCSGNIPDYQASALLMAIFIRGLNKRETADLTNIMADSGDKVDLSSISGVKVDKHSTGGVGDKTTLVVAPVAAACGVPVAKMSGKGLGHTGGTIDKLESIPGFRTSLGIDEFLANVREIGLSIASQTGNLAPADKKLYALRDVTATVNNISLIASSIMSKKIASGADSIVLDVKTGSGAFMKTFEDSVALAKTMIDIGESLGRRTSALITDMDLPLGNAVGNSMEVIEAIDTLKGKGPSDLRKLSVELAARMLQGAGKGSYDRCVEMAEKSIIDGSALKKLTELIERQNGNTNVIDDYSIFGESKHVYEYKANCDGYIASIRTDSLGIASMILGAGRENKDSIIDYSAGIMLEKKTYDKVSKGDVVARFYTNNKKSIDNAAQILDSSITISNDNLQMRPLILAYIDSSGVNKYIP</sequence>
<dbReference type="PATRIC" id="fig|398512.5.peg.316"/>
<dbReference type="NCBIfam" id="NF004490">
    <property type="entry name" value="PRK05820.1"/>
    <property type="match status" value="1"/>
</dbReference>
<dbReference type="AlphaFoldDB" id="A0A0L6JHS6"/>
<evidence type="ECO:0000313" key="13">
    <source>
        <dbReference type="Proteomes" id="UP000036923"/>
    </source>
</evidence>
<dbReference type="Pfam" id="PF02885">
    <property type="entry name" value="Glycos_trans_3N"/>
    <property type="match status" value="1"/>
</dbReference>
<dbReference type="SUPFAM" id="SSF47648">
    <property type="entry name" value="Nucleoside phosphorylase/phosphoribosyltransferase N-terminal domain"/>
    <property type="match status" value="1"/>
</dbReference>
<dbReference type="GO" id="GO:0047847">
    <property type="term" value="F:deoxyuridine phosphorylase activity"/>
    <property type="evidence" value="ECO:0007669"/>
    <property type="project" value="RHEA"/>
</dbReference>
<dbReference type="Proteomes" id="UP000036923">
    <property type="component" value="Unassembled WGS sequence"/>
</dbReference>
<evidence type="ECO:0000256" key="10">
    <source>
        <dbReference type="ARBA" id="ARBA00048525"/>
    </source>
</evidence>
<dbReference type="InterPro" id="IPR000312">
    <property type="entry name" value="Glycosyl_Trfase_fam3"/>
</dbReference>
<keyword evidence="13" id="KW-1185">Reference proteome</keyword>